<dbReference type="AlphaFoldDB" id="A0A0H5QQQ8"/>
<evidence type="ECO:0000313" key="2">
    <source>
        <dbReference type="EMBL" id="CRZ03947.1"/>
    </source>
</evidence>
<keyword evidence="1" id="KW-0812">Transmembrane</keyword>
<name>A0A0H5QQQ8_9EUKA</name>
<keyword evidence="1" id="KW-1133">Transmembrane helix</keyword>
<dbReference type="EMBL" id="HACM01003505">
    <property type="protein sequence ID" value="CRZ03947.1"/>
    <property type="molecule type" value="Transcribed_RNA"/>
</dbReference>
<feature type="transmembrane region" description="Helical" evidence="1">
    <location>
        <begin position="57"/>
        <end position="80"/>
    </location>
</feature>
<evidence type="ECO:0000256" key="1">
    <source>
        <dbReference type="SAM" id="Phobius"/>
    </source>
</evidence>
<protein>
    <submittedName>
        <fullName evidence="2">Uncharacterized protein</fullName>
    </submittedName>
</protein>
<feature type="transmembrane region" description="Helical" evidence="1">
    <location>
        <begin position="169"/>
        <end position="191"/>
    </location>
</feature>
<organism evidence="2">
    <name type="scientific">Spongospora subterranea</name>
    <dbReference type="NCBI Taxonomy" id="70186"/>
    <lineage>
        <taxon>Eukaryota</taxon>
        <taxon>Sar</taxon>
        <taxon>Rhizaria</taxon>
        <taxon>Endomyxa</taxon>
        <taxon>Phytomyxea</taxon>
        <taxon>Plasmodiophorida</taxon>
        <taxon>Plasmodiophoridae</taxon>
        <taxon>Spongospora</taxon>
    </lineage>
</organism>
<feature type="transmembrane region" description="Helical" evidence="1">
    <location>
        <begin position="136"/>
        <end position="157"/>
    </location>
</feature>
<feature type="transmembrane region" description="Helical" evidence="1">
    <location>
        <begin position="101"/>
        <end position="124"/>
    </location>
</feature>
<proteinExistence type="predicted"/>
<keyword evidence="1" id="KW-0472">Membrane</keyword>
<sequence length="221" mass="24924">MILIQRLTPCIHRSNRVASNAQRPDIRSESVGPRPHPEHFLHLVKRYHPHTEAWLRVVRICGYLLFSLSIVVWTGVIHAAHARRRGFIIQASKTSRQEIMYSALFTVIGITATILPLMAVVINLKYPDSKHRLVARLRVTALVILLLFLISSLYSSCSTVSGMNYGRSLTSFMMVAATFMIIVVNVSLIILGDLPLPRTNTPLFDMGPLSSSPSRDRRYTF</sequence>
<accession>A0A0H5QQQ8</accession>
<reference evidence="2" key="1">
    <citation type="submission" date="2015-04" db="EMBL/GenBank/DDBJ databases">
        <title>The genome sequence of the plant pathogenic Rhizarian Plasmodiophora brassicae reveals insights in its biotrophic life cycle and the origin of chitin synthesis.</title>
        <authorList>
            <person name="Schwelm A."/>
            <person name="Fogelqvist J."/>
            <person name="Knaust A."/>
            <person name="Julke S."/>
            <person name="Lilja T."/>
            <person name="Dhandapani V."/>
            <person name="Bonilla-Rosso G."/>
            <person name="Karlsson M."/>
            <person name="Shevchenko A."/>
            <person name="Choi S.R."/>
            <person name="Kim H.G."/>
            <person name="Park J.Y."/>
            <person name="Lim Y.P."/>
            <person name="Ludwig-Muller J."/>
            <person name="Dixelius C."/>
        </authorList>
    </citation>
    <scope>NUCLEOTIDE SEQUENCE</scope>
    <source>
        <tissue evidence="2">Potato root galls</tissue>
    </source>
</reference>